<reference evidence="7" key="1">
    <citation type="submission" date="2024-05" db="EMBL/GenBank/DDBJ databases">
        <title>Isolation and characterization of Sporomusa carbonis sp. nov., a carboxydotrophic hydrogenogen in the genus of Sporomusa isolated from a charcoal burning pile.</title>
        <authorList>
            <person name="Boeer T."/>
            <person name="Rosenbaum F."/>
            <person name="Eysell L."/>
            <person name="Mueller V."/>
            <person name="Daniel R."/>
            <person name="Poehlein A."/>
        </authorList>
    </citation>
    <scope>NUCLEOTIDE SEQUENCE [LARGE SCALE GENOMIC DNA]</scope>
    <source>
        <strain evidence="7">DSM 3132</strain>
    </source>
</reference>
<evidence type="ECO:0000256" key="5">
    <source>
        <dbReference type="ARBA" id="ARBA00023002"/>
    </source>
</evidence>
<dbReference type="InterPro" id="IPR036318">
    <property type="entry name" value="FAD-bd_PCMH-like_sf"/>
</dbReference>
<dbReference type="InterPro" id="IPR016169">
    <property type="entry name" value="FAD-bd_PCMH_sub2"/>
</dbReference>
<evidence type="ECO:0000256" key="4">
    <source>
        <dbReference type="ARBA" id="ARBA00022827"/>
    </source>
</evidence>
<accession>A0ABZ3J5R9</accession>
<dbReference type="RefSeq" id="WP_093795671.1">
    <property type="nucleotide sequence ID" value="NZ_CP155571.1"/>
</dbReference>
<evidence type="ECO:0000256" key="2">
    <source>
        <dbReference type="ARBA" id="ARBA00005466"/>
    </source>
</evidence>
<dbReference type="InterPro" id="IPR050416">
    <property type="entry name" value="FAD-linked_Oxidoreductase"/>
</dbReference>
<keyword evidence="3" id="KW-0285">Flavoprotein</keyword>
<dbReference type="InterPro" id="IPR016166">
    <property type="entry name" value="FAD-bd_PCMH"/>
</dbReference>
<dbReference type="PANTHER" id="PTHR42973">
    <property type="entry name" value="BINDING OXIDOREDUCTASE, PUTATIVE (AFU_ORTHOLOGUE AFUA_1G17690)-RELATED"/>
    <property type="match status" value="1"/>
</dbReference>
<gene>
    <name evidence="7" type="primary">yvdP_2</name>
    <name evidence="7" type="ORF">SPACI_037950</name>
</gene>
<dbReference type="PROSITE" id="PS51387">
    <property type="entry name" value="FAD_PCMH"/>
    <property type="match status" value="1"/>
</dbReference>
<organism evidence="7 8">
    <name type="scientific">Sporomusa acidovorans (strain ATCC 49682 / DSM 3132 / Mol)</name>
    <dbReference type="NCBI Taxonomy" id="1123286"/>
    <lineage>
        <taxon>Bacteria</taxon>
        <taxon>Bacillati</taxon>
        <taxon>Bacillota</taxon>
        <taxon>Negativicutes</taxon>
        <taxon>Selenomonadales</taxon>
        <taxon>Sporomusaceae</taxon>
        <taxon>Sporomusa</taxon>
    </lineage>
</organism>
<comment type="cofactor">
    <cofactor evidence="1">
        <name>FAD</name>
        <dbReference type="ChEBI" id="CHEBI:57692"/>
    </cofactor>
</comment>
<keyword evidence="5 7" id="KW-0560">Oxidoreductase</keyword>
<dbReference type="SUPFAM" id="SSF56176">
    <property type="entry name" value="FAD-binding/transporter-associated domain-like"/>
    <property type="match status" value="1"/>
</dbReference>
<dbReference type="PANTHER" id="PTHR42973:SF39">
    <property type="entry name" value="FAD-BINDING PCMH-TYPE DOMAIN-CONTAINING PROTEIN"/>
    <property type="match status" value="1"/>
</dbReference>
<dbReference type="Pfam" id="PF08031">
    <property type="entry name" value="BBE"/>
    <property type="match status" value="1"/>
</dbReference>
<dbReference type="PROSITE" id="PS00862">
    <property type="entry name" value="OX2_COVAL_FAD"/>
    <property type="match status" value="1"/>
</dbReference>
<dbReference type="EC" id="1.21.-.-" evidence="7"/>
<proteinExistence type="inferred from homology"/>
<dbReference type="InterPro" id="IPR006094">
    <property type="entry name" value="Oxid_FAD_bind_N"/>
</dbReference>
<keyword evidence="8" id="KW-1185">Reference proteome</keyword>
<evidence type="ECO:0000256" key="3">
    <source>
        <dbReference type="ARBA" id="ARBA00022630"/>
    </source>
</evidence>
<dbReference type="EMBL" id="CP155571">
    <property type="protein sequence ID" value="XFO73688.1"/>
    <property type="molecule type" value="Genomic_DNA"/>
</dbReference>
<evidence type="ECO:0000313" key="7">
    <source>
        <dbReference type="EMBL" id="XFO73688.1"/>
    </source>
</evidence>
<evidence type="ECO:0000256" key="1">
    <source>
        <dbReference type="ARBA" id="ARBA00001974"/>
    </source>
</evidence>
<evidence type="ECO:0000259" key="6">
    <source>
        <dbReference type="PROSITE" id="PS51387"/>
    </source>
</evidence>
<dbReference type="InterPro" id="IPR006093">
    <property type="entry name" value="Oxy_OxRdtase_FAD_BS"/>
</dbReference>
<dbReference type="GO" id="GO:0016491">
    <property type="term" value="F:oxidoreductase activity"/>
    <property type="evidence" value="ECO:0007669"/>
    <property type="project" value="UniProtKB-KW"/>
</dbReference>
<keyword evidence="4" id="KW-0274">FAD</keyword>
<comment type="similarity">
    <text evidence="2">Belongs to the oxygen-dependent FAD-linked oxidoreductase family.</text>
</comment>
<sequence length="442" mass="50313">MNYNGLTGKVVTPGDPEYNLARQEYNEAIDAYPAAIIYCFNPCDVANAILWSREHDIKLRVRSGGHNYEGYSTGTNKLVIDITCMNGMIVDTADDTVEIQAGTRLLPLYERLYQCGYAFPGGTCPTVAISGLVLGGGIGLSTRYLGLTTDSLIEAEMVDACGNQLTVNHYCNPELFWALRGAGGGNFGVVTSYKFKLLKQVNQITLIRLRWDNNIPARIQFLRIWQDWLLCLDRRLSAFGGIYKLGAWMNAFFYGSPHEARQILAPLLYIPRLTLEYIESVPFIDAIKMIGADYPKREAFQQVGRFVYEHLRQDELENLIYIIDNAPSDRNSSIRVYSLGGAIRDTETNATAFFYRHANYIMAITTSWESKEEAPVHEEWVKAGFNYIYTITRGAYVNFPYNQTPNYECNYYGEHIRRLMHIKQEYDPHNIFSFPQSIKPSL</sequence>
<feature type="domain" description="FAD-binding PCMH-type" evidence="6">
    <location>
        <begin position="29"/>
        <end position="200"/>
    </location>
</feature>
<dbReference type="Pfam" id="PF01565">
    <property type="entry name" value="FAD_binding_4"/>
    <property type="match status" value="1"/>
</dbReference>
<dbReference type="InterPro" id="IPR012951">
    <property type="entry name" value="BBE"/>
</dbReference>
<dbReference type="Gene3D" id="3.30.465.10">
    <property type="match status" value="1"/>
</dbReference>
<protein>
    <submittedName>
        <fullName evidence="7">FAD-linked oxidoreductase YvdP</fullName>
        <ecNumber evidence="7">1.21.-.-</ecNumber>
    </submittedName>
</protein>
<name>A0ABZ3J5R9_SPOA4</name>
<dbReference type="Gene3D" id="3.40.462.20">
    <property type="match status" value="1"/>
</dbReference>
<dbReference type="Proteomes" id="UP000216052">
    <property type="component" value="Chromosome"/>
</dbReference>
<evidence type="ECO:0000313" key="8">
    <source>
        <dbReference type="Proteomes" id="UP000216052"/>
    </source>
</evidence>